<comment type="caution">
    <text evidence="11">The sequence shown here is derived from an EMBL/GenBank/DDBJ whole genome shotgun (WGS) entry which is preliminary data.</text>
</comment>
<dbReference type="Proteomes" id="UP000037931">
    <property type="component" value="Unassembled WGS sequence"/>
</dbReference>
<keyword evidence="5 9" id="KW-0472">Membrane</keyword>
<keyword evidence="10" id="KW-0175">Coiled coil</keyword>
<dbReference type="GO" id="GO:0009279">
    <property type="term" value="C:cell outer membrane"/>
    <property type="evidence" value="ECO:0007669"/>
    <property type="project" value="UniProtKB-SubCell"/>
</dbReference>
<dbReference type="STRING" id="50340.PF66_03953"/>
<proteinExistence type="inferred from homology"/>
<dbReference type="PANTHER" id="PTHR30203:SF32">
    <property type="entry name" value="CATION EFFLUX SYSTEM PROTEIN CUSC"/>
    <property type="match status" value="1"/>
</dbReference>
<dbReference type="PANTHER" id="PTHR30203">
    <property type="entry name" value="OUTER MEMBRANE CATION EFFLUX PROTEIN"/>
    <property type="match status" value="1"/>
</dbReference>
<evidence type="ECO:0000256" key="8">
    <source>
        <dbReference type="ARBA" id="ARBA00023288"/>
    </source>
</evidence>
<dbReference type="EMBL" id="JSYZ01000015">
    <property type="protein sequence ID" value="KPA89507.1"/>
    <property type="molecule type" value="Genomic_DNA"/>
</dbReference>
<feature type="coiled-coil region" evidence="10">
    <location>
        <begin position="214"/>
        <end position="241"/>
    </location>
</feature>
<evidence type="ECO:0000256" key="5">
    <source>
        <dbReference type="ARBA" id="ARBA00023136"/>
    </source>
</evidence>
<evidence type="ECO:0000256" key="3">
    <source>
        <dbReference type="ARBA" id="ARBA00022452"/>
    </source>
</evidence>
<keyword evidence="7" id="KW-0998">Cell outer membrane</keyword>
<reference evidence="11 12" key="1">
    <citation type="journal article" date="2015" name="PLoS ONE">
        <title>Rice-Infecting Pseudomonas Genomes Are Highly Accessorized and Harbor Multiple Putative Virulence Mechanisms to Cause Sheath Brown Rot.</title>
        <authorList>
            <person name="Quibod I.L."/>
            <person name="Grande G."/>
            <person name="Oreiro E.G."/>
            <person name="Borja F.N."/>
            <person name="Dossa G.S."/>
            <person name="Mauleon R."/>
            <person name="Cruz C.V."/>
            <person name="Oliva R."/>
        </authorList>
    </citation>
    <scope>NUCLEOTIDE SEQUENCE [LARGE SCALE GENOMIC DNA]</scope>
    <source>
        <strain evidence="11 12">IRRI 6609</strain>
    </source>
</reference>
<protein>
    <submittedName>
        <fullName evidence="11">Efflux transporter, outer membrane factor lipoprotein, NodT family</fullName>
    </submittedName>
</protein>
<dbReference type="AlphaFoldDB" id="A0A0N0VJC6"/>
<keyword evidence="12" id="KW-1185">Reference proteome</keyword>
<dbReference type="PATRIC" id="fig|50340.43.peg.1256"/>
<evidence type="ECO:0000256" key="2">
    <source>
        <dbReference type="ARBA" id="ARBA00007613"/>
    </source>
</evidence>
<evidence type="ECO:0000256" key="1">
    <source>
        <dbReference type="ARBA" id="ARBA00004459"/>
    </source>
</evidence>
<evidence type="ECO:0000256" key="4">
    <source>
        <dbReference type="ARBA" id="ARBA00022692"/>
    </source>
</evidence>
<dbReference type="RefSeq" id="WP_054063556.1">
    <property type="nucleotide sequence ID" value="NZ_JSYZ01000015.1"/>
</dbReference>
<gene>
    <name evidence="11" type="ORF">PF66_03953</name>
</gene>
<dbReference type="NCBIfam" id="TIGR01845">
    <property type="entry name" value="outer_NodT"/>
    <property type="match status" value="1"/>
</dbReference>
<dbReference type="PROSITE" id="PS51257">
    <property type="entry name" value="PROKAR_LIPOPROTEIN"/>
    <property type="match status" value="1"/>
</dbReference>
<comment type="subcellular location">
    <subcellularLocation>
        <location evidence="1 9">Cell outer membrane</location>
        <topology evidence="1 9">Lipid-anchor</topology>
    </subcellularLocation>
</comment>
<evidence type="ECO:0000256" key="10">
    <source>
        <dbReference type="SAM" id="Coils"/>
    </source>
</evidence>
<comment type="similarity">
    <text evidence="2 9">Belongs to the outer membrane factor (OMF) (TC 1.B.17) family.</text>
</comment>
<dbReference type="Gene3D" id="2.20.200.10">
    <property type="entry name" value="Outer membrane efflux proteins (OEP)"/>
    <property type="match status" value="1"/>
</dbReference>
<keyword evidence="3 9" id="KW-1134">Transmembrane beta strand</keyword>
<organism evidence="11 12">
    <name type="scientific">Pseudomonas asplenii</name>
    <dbReference type="NCBI Taxonomy" id="53407"/>
    <lineage>
        <taxon>Bacteria</taxon>
        <taxon>Pseudomonadati</taxon>
        <taxon>Pseudomonadota</taxon>
        <taxon>Gammaproteobacteria</taxon>
        <taxon>Pseudomonadales</taxon>
        <taxon>Pseudomonadaceae</taxon>
        <taxon>Pseudomonas</taxon>
    </lineage>
</organism>
<keyword evidence="8 9" id="KW-0449">Lipoprotein</keyword>
<sequence>MNIGRALLAAWVVGLAGCSLVPEQEPPVLPVAERWRESTDDEAQLPPWRVMFADVELQGLIEQALEHNREVRLAVLRVDEARALHGVARADQWPALGINAGTQRRGVSALDSPSGQSLVREQGHFRLGLTAFELDLWGRVRALREAAGQRLAASREDVLSAQLGLVGEVAAAFYEYLAHVELGGQSQASLEQARAAARLIGRRQALGLANELELRQADALVLSLEAELAQTQRELSLSLNRLELLVGAAVDGDRLAGRAGDTSSMLSEVAPGLPSDLLLRRPDIRAAEARLRAFNAHIGAARAAFLPSISLTGLFGLSSPQLGQLFSGQAREWSFSPQLDLPLFDMGRRFSQLDLSRAQREIALVEYQRVIQQAFREVADALGSNRPLAARLAAQQRLVDNEARRAELAQRLYEGGLSSYLEVLDARRGLNSARQTLVRVRLSQTTNRIALYKSLGGGWPSVAPE</sequence>
<dbReference type="InterPro" id="IPR003423">
    <property type="entry name" value="OMP_efflux"/>
</dbReference>
<dbReference type="Pfam" id="PF02321">
    <property type="entry name" value="OEP"/>
    <property type="match status" value="2"/>
</dbReference>
<evidence type="ECO:0000313" key="11">
    <source>
        <dbReference type="EMBL" id="KPA89507.1"/>
    </source>
</evidence>
<dbReference type="InterPro" id="IPR010131">
    <property type="entry name" value="MdtP/NodT-like"/>
</dbReference>
<evidence type="ECO:0000313" key="12">
    <source>
        <dbReference type="Proteomes" id="UP000037931"/>
    </source>
</evidence>
<dbReference type="GO" id="GO:0015562">
    <property type="term" value="F:efflux transmembrane transporter activity"/>
    <property type="evidence" value="ECO:0007669"/>
    <property type="project" value="InterPro"/>
</dbReference>
<dbReference type="Gene3D" id="1.20.1600.10">
    <property type="entry name" value="Outer membrane efflux proteins (OEP)"/>
    <property type="match status" value="1"/>
</dbReference>
<dbReference type="OrthoDB" id="9770517at2"/>
<keyword evidence="6 9" id="KW-0564">Palmitate</keyword>
<evidence type="ECO:0000256" key="7">
    <source>
        <dbReference type="ARBA" id="ARBA00023237"/>
    </source>
</evidence>
<keyword evidence="4 9" id="KW-0812">Transmembrane</keyword>
<dbReference type="SUPFAM" id="SSF56954">
    <property type="entry name" value="Outer membrane efflux proteins (OEP)"/>
    <property type="match status" value="1"/>
</dbReference>
<name>A0A0N0VJC6_9PSED</name>
<evidence type="ECO:0000256" key="9">
    <source>
        <dbReference type="RuleBase" id="RU362097"/>
    </source>
</evidence>
<accession>A0A0N0VJC6</accession>
<evidence type="ECO:0000256" key="6">
    <source>
        <dbReference type="ARBA" id="ARBA00023139"/>
    </source>
</evidence>